<protein>
    <recommendedName>
        <fullName evidence="5">Cell division inhibitor SulA</fullName>
    </recommendedName>
</protein>
<dbReference type="EMBL" id="PNBW01000097">
    <property type="protein sequence ID" value="TMO71692.1"/>
    <property type="molecule type" value="Genomic_DNA"/>
</dbReference>
<evidence type="ECO:0000313" key="4">
    <source>
        <dbReference type="Proteomes" id="UP000307217"/>
    </source>
</evidence>
<reference evidence="1" key="3">
    <citation type="submission" date="2019-09" db="EMBL/GenBank/DDBJ databases">
        <title>Co-occurence of chitin degradation, pigmentation and bioactivity in marine Pseudoalteromonas.</title>
        <authorList>
            <person name="Sonnenschein E.C."/>
            <person name="Bech P.K."/>
        </authorList>
    </citation>
    <scope>NUCLEOTIDE SEQUENCE</scope>
    <source>
        <strain evidence="1">S3790</strain>
    </source>
</reference>
<dbReference type="RefSeq" id="WP_138591491.1">
    <property type="nucleotide sequence ID" value="NZ_PNBW01000097.1"/>
</dbReference>
<evidence type="ECO:0008006" key="5">
    <source>
        <dbReference type="Google" id="ProtNLM"/>
    </source>
</evidence>
<dbReference type="InterPro" id="IPR027417">
    <property type="entry name" value="P-loop_NTPase"/>
</dbReference>
<evidence type="ECO:0000313" key="3">
    <source>
        <dbReference type="Proteomes" id="UP000307164"/>
    </source>
</evidence>
<dbReference type="AlphaFoldDB" id="A0A5S3V9R7"/>
<evidence type="ECO:0000313" key="1">
    <source>
        <dbReference type="EMBL" id="TMO68636.1"/>
    </source>
</evidence>
<dbReference type="Proteomes" id="UP000307164">
    <property type="component" value="Unassembled WGS sequence"/>
</dbReference>
<reference evidence="3 4" key="2">
    <citation type="submission" date="2019-06" db="EMBL/GenBank/DDBJ databases">
        <title>Co-occurence of chitin degradation, pigmentation and bioactivity in marine Pseudoalteromonas.</title>
        <authorList>
            <person name="Sonnenschein E.C."/>
            <person name="Bech P.K."/>
        </authorList>
    </citation>
    <scope>NUCLEOTIDE SEQUENCE [LARGE SCALE GENOMIC DNA]</scope>
    <source>
        <strain evidence="4">S3790</strain>
        <strain evidence="2 3">S3895</strain>
    </source>
</reference>
<gene>
    <name evidence="1" type="ORF">CWC19_08555</name>
    <name evidence="2" type="ORF">CWC20_17140</name>
</gene>
<dbReference type="EMBL" id="PNBX01000031">
    <property type="protein sequence ID" value="TMO68636.1"/>
    <property type="molecule type" value="Genomic_DNA"/>
</dbReference>
<proteinExistence type="predicted"/>
<reference evidence="3 4" key="1">
    <citation type="submission" date="2018-01" db="EMBL/GenBank/DDBJ databases">
        <authorList>
            <person name="Paulsen S."/>
            <person name="Gram L.K."/>
        </authorList>
    </citation>
    <scope>NUCLEOTIDE SEQUENCE [LARGE SCALE GENOMIC DNA]</scope>
    <source>
        <strain evidence="1 4">S3790</strain>
        <strain evidence="2 3">S3895</strain>
    </source>
</reference>
<accession>A0A5S3V9R7</accession>
<dbReference type="SUPFAM" id="SSF52540">
    <property type="entry name" value="P-loop containing nucleoside triphosphate hydrolases"/>
    <property type="match status" value="1"/>
</dbReference>
<keyword evidence="3" id="KW-1185">Reference proteome</keyword>
<dbReference type="Gene3D" id="3.40.50.300">
    <property type="entry name" value="P-loop containing nucleotide triphosphate hydrolases"/>
    <property type="match status" value="1"/>
</dbReference>
<sequence length="144" mass="15934">MLHTNTDTPILLSHTAQRAHVTLVRTADDINANLELLKIIHLCNKRHGWTLLIAPENIPNKAVLDSCSIDSSKLLVIRQKHISDLQYVLNAALSNGNFAAIITWTNIATATQLENMNLNLSDTELFCFSKVLGKDQCTIGNMIS</sequence>
<evidence type="ECO:0000313" key="2">
    <source>
        <dbReference type="EMBL" id="TMO71692.1"/>
    </source>
</evidence>
<comment type="caution">
    <text evidence="1">The sequence shown here is derived from an EMBL/GenBank/DDBJ whole genome shotgun (WGS) entry which is preliminary data.</text>
</comment>
<organism evidence="1 4">
    <name type="scientific">Pseudoalteromonas aurantia</name>
    <dbReference type="NCBI Taxonomy" id="43654"/>
    <lineage>
        <taxon>Bacteria</taxon>
        <taxon>Pseudomonadati</taxon>
        <taxon>Pseudomonadota</taxon>
        <taxon>Gammaproteobacteria</taxon>
        <taxon>Alteromonadales</taxon>
        <taxon>Pseudoalteromonadaceae</taxon>
        <taxon>Pseudoalteromonas</taxon>
    </lineage>
</organism>
<name>A0A5S3V9R7_9GAMM</name>
<dbReference type="OrthoDB" id="6310227at2"/>
<dbReference type="Proteomes" id="UP000307217">
    <property type="component" value="Unassembled WGS sequence"/>
</dbReference>